<dbReference type="CDD" id="cd02440">
    <property type="entry name" value="AdoMet_MTases"/>
    <property type="match status" value="1"/>
</dbReference>
<name>A0ABT3GJ57_9BACT</name>
<evidence type="ECO:0000259" key="1">
    <source>
        <dbReference type="Pfam" id="PF08241"/>
    </source>
</evidence>
<keyword evidence="2" id="KW-0489">Methyltransferase</keyword>
<evidence type="ECO:0000313" key="2">
    <source>
        <dbReference type="EMBL" id="MCW1923516.1"/>
    </source>
</evidence>
<evidence type="ECO:0000313" key="3">
    <source>
        <dbReference type="Proteomes" id="UP001320876"/>
    </source>
</evidence>
<dbReference type="RefSeq" id="WP_264487625.1">
    <property type="nucleotide sequence ID" value="NZ_JAPDDT010000005.1"/>
</dbReference>
<accession>A0ABT3GJ57</accession>
<dbReference type="Pfam" id="PF08241">
    <property type="entry name" value="Methyltransf_11"/>
    <property type="match status" value="1"/>
</dbReference>
<keyword evidence="2" id="KW-0808">Transferase</keyword>
<dbReference type="Proteomes" id="UP001320876">
    <property type="component" value="Unassembled WGS sequence"/>
</dbReference>
<reference evidence="2 3" key="1">
    <citation type="submission" date="2022-10" db="EMBL/GenBank/DDBJ databases">
        <title>Luteolibacter arcticus strain CCTCC AB 2014275, whole genome shotgun sequencing project.</title>
        <authorList>
            <person name="Zhao G."/>
            <person name="Shen L."/>
        </authorList>
    </citation>
    <scope>NUCLEOTIDE SEQUENCE [LARGE SCALE GENOMIC DNA]</scope>
    <source>
        <strain evidence="2 3">CCTCC AB 2014275</strain>
    </source>
</reference>
<dbReference type="InterPro" id="IPR029063">
    <property type="entry name" value="SAM-dependent_MTases_sf"/>
</dbReference>
<dbReference type="EMBL" id="JAPDDT010000005">
    <property type="protein sequence ID" value="MCW1923516.1"/>
    <property type="molecule type" value="Genomic_DNA"/>
</dbReference>
<proteinExistence type="predicted"/>
<sequence length="227" mass="26265">MTAIDIYRRVFKIWRARRFEQFVRLLAPSRGDSLIDIGGELGFWTSYPPVVGSIDLVNPKVMQIDSAAHPEHAQRTIVGDGRHLVDVGDQSYDIAFSNSVIEHVGTWEDQQKFAAESRRVGKKLWCQTPARECPIEPHYMAPFIHWLPRSLQRRLMRRFTPWGWLSKPTKADIDFMVDTTRLLTFREMKQLFPDCQILVERILLVFPKSYIAVRTEAPAPTTETPRG</sequence>
<comment type="caution">
    <text evidence="2">The sequence shown here is derived from an EMBL/GenBank/DDBJ whole genome shotgun (WGS) entry which is preliminary data.</text>
</comment>
<dbReference type="InterPro" id="IPR013216">
    <property type="entry name" value="Methyltransf_11"/>
</dbReference>
<gene>
    <name evidence="2" type="ORF">OKA05_13205</name>
</gene>
<dbReference type="SUPFAM" id="SSF53335">
    <property type="entry name" value="S-adenosyl-L-methionine-dependent methyltransferases"/>
    <property type="match status" value="1"/>
</dbReference>
<organism evidence="2 3">
    <name type="scientific">Luteolibacter arcticus</name>
    <dbReference type="NCBI Taxonomy" id="1581411"/>
    <lineage>
        <taxon>Bacteria</taxon>
        <taxon>Pseudomonadati</taxon>
        <taxon>Verrucomicrobiota</taxon>
        <taxon>Verrucomicrobiia</taxon>
        <taxon>Verrucomicrobiales</taxon>
        <taxon>Verrucomicrobiaceae</taxon>
        <taxon>Luteolibacter</taxon>
    </lineage>
</organism>
<dbReference type="Gene3D" id="3.40.50.150">
    <property type="entry name" value="Vaccinia Virus protein VP39"/>
    <property type="match status" value="1"/>
</dbReference>
<dbReference type="GO" id="GO:0032259">
    <property type="term" value="P:methylation"/>
    <property type="evidence" value="ECO:0007669"/>
    <property type="project" value="UniProtKB-KW"/>
</dbReference>
<dbReference type="GO" id="GO:0008168">
    <property type="term" value="F:methyltransferase activity"/>
    <property type="evidence" value="ECO:0007669"/>
    <property type="project" value="UniProtKB-KW"/>
</dbReference>
<protein>
    <submittedName>
        <fullName evidence="2">Class I SAM-dependent methyltransferase</fullName>
    </submittedName>
</protein>
<keyword evidence="3" id="KW-1185">Reference proteome</keyword>
<feature type="domain" description="Methyltransferase type 11" evidence="1">
    <location>
        <begin position="55"/>
        <end position="122"/>
    </location>
</feature>